<name>A0ACB8C8D3_DERSI</name>
<dbReference type="Proteomes" id="UP000821865">
    <property type="component" value="Chromosome 8"/>
</dbReference>
<keyword evidence="2" id="KW-1185">Reference proteome</keyword>
<organism evidence="1 2">
    <name type="scientific">Dermacentor silvarum</name>
    <name type="common">Tick</name>
    <dbReference type="NCBI Taxonomy" id="543639"/>
    <lineage>
        <taxon>Eukaryota</taxon>
        <taxon>Metazoa</taxon>
        <taxon>Ecdysozoa</taxon>
        <taxon>Arthropoda</taxon>
        <taxon>Chelicerata</taxon>
        <taxon>Arachnida</taxon>
        <taxon>Acari</taxon>
        <taxon>Parasitiformes</taxon>
        <taxon>Ixodida</taxon>
        <taxon>Ixodoidea</taxon>
        <taxon>Ixodidae</taxon>
        <taxon>Rhipicephalinae</taxon>
        <taxon>Dermacentor</taxon>
    </lineage>
</organism>
<sequence length="347" mass="40178">MGSDLQLKTPDDEASYLKRTTDRRDQRDDAATESKNDPRHHEDSDSRRDDMERLRRKRATVRAVVTRIINDMTTLMQTEPTPSGELTDRRNLLKIKETMLTDLDNQVEEHVTNDNLEDELQSVGQYQESIVLAKSRAERILSALQTTTTHASHDDFHQAPVHVKLPKLDVPKFHGDPIKWPEFWDQFQSTVHQNRYLSNVDKLKYLRSYLMGKAESVISGLSTTNESYSTAIELLKEIFGQKTLIVNDHMRRLLNVLKVRFCEDFEGLQRLHEEVQTRVRSLHNLGVEEKENGVLLKPAIIQNLPQEMVLRYTQRILSSTNTGVTSDRLDEMSVLLDFLSLEVRSRE</sequence>
<dbReference type="EMBL" id="CM023477">
    <property type="protein sequence ID" value="KAH7937135.1"/>
    <property type="molecule type" value="Genomic_DNA"/>
</dbReference>
<evidence type="ECO:0000313" key="1">
    <source>
        <dbReference type="EMBL" id="KAH7937135.1"/>
    </source>
</evidence>
<evidence type="ECO:0000313" key="2">
    <source>
        <dbReference type="Proteomes" id="UP000821865"/>
    </source>
</evidence>
<proteinExistence type="predicted"/>
<protein>
    <submittedName>
        <fullName evidence="1">Uncharacterized protein</fullName>
    </submittedName>
</protein>
<accession>A0ACB8C8D3</accession>
<gene>
    <name evidence="1" type="ORF">HPB49_008098</name>
</gene>
<comment type="caution">
    <text evidence="1">The sequence shown here is derived from an EMBL/GenBank/DDBJ whole genome shotgun (WGS) entry which is preliminary data.</text>
</comment>
<reference evidence="1" key="1">
    <citation type="submission" date="2020-05" db="EMBL/GenBank/DDBJ databases">
        <title>Large-scale comparative analyses of tick genomes elucidate their genetic diversity and vector capacities.</title>
        <authorList>
            <person name="Jia N."/>
            <person name="Wang J."/>
            <person name="Shi W."/>
            <person name="Du L."/>
            <person name="Sun Y."/>
            <person name="Zhan W."/>
            <person name="Jiang J."/>
            <person name="Wang Q."/>
            <person name="Zhang B."/>
            <person name="Ji P."/>
            <person name="Sakyi L.B."/>
            <person name="Cui X."/>
            <person name="Yuan T."/>
            <person name="Jiang B."/>
            <person name="Yang W."/>
            <person name="Lam T.T.-Y."/>
            <person name="Chang Q."/>
            <person name="Ding S."/>
            <person name="Wang X."/>
            <person name="Zhu J."/>
            <person name="Ruan X."/>
            <person name="Zhao L."/>
            <person name="Wei J."/>
            <person name="Que T."/>
            <person name="Du C."/>
            <person name="Cheng J."/>
            <person name="Dai P."/>
            <person name="Han X."/>
            <person name="Huang E."/>
            <person name="Gao Y."/>
            <person name="Liu J."/>
            <person name="Shao H."/>
            <person name="Ye R."/>
            <person name="Li L."/>
            <person name="Wei W."/>
            <person name="Wang X."/>
            <person name="Wang C."/>
            <person name="Yang T."/>
            <person name="Huo Q."/>
            <person name="Li W."/>
            <person name="Guo W."/>
            <person name="Chen H."/>
            <person name="Zhou L."/>
            <person name="Ni X."/>
            <person name="Tian J."/>
            <person name="Zhou Y."/>
            <person name="Sheng Y."/>
            <person name="Liu T."/>
            <person name="Pan Y."/>
            <person name="Xia L."/>
            <person name="Li J."/>
            <person name="Zhao F."/>
            <person name="Cao W."/>
        </authorList>
    </citation>
    <scope>NUCLEOTIDE SEQUENCE</scope>
    <source>
        <strain evidence="1">Dsil-2018</strain>
    </source>
</reference>